<keyword evidence="1" id="KW-0472">Membrane</keyword>
<proteinExistence type="predicted"/>
<dbReference type="InterPro" id="IPR055301">
    <property type="entry name" value="Lea14-like_2"/>
</dbReference>
<keyword evidence="1" id="KW-1133">Transmembrane helix</keyword>
<accession>A0ABD1UIX9</accession>
<dbReference type="SUPFAM" id="SSF117070">
    <property type="entry name" value="LEA14-like"/>
    <property type="match status" value="1"/>
</dbReference>
<comment type="caution">
    <text evidence="3">The sequence shown here is derived from an EMBL/GenBank/DDBJ whole genome shotgun (WGS) entry which is preliminary data.</text>
</comment>
<dbReference type="Proteomes" id="UP001604336">
    <property type="component" value="Unassembled WGS sequence"/>
</dbReference>
<evidence type="ECO:0000256" key="1">
    <source>
        <dbReference type="SAM" id="Phobius"/>
    </source>
</evidence>
<dbReference type="PANTHER" id="PTHR31852">
    <property type="entry name" value="LATE EMBRYOGENESIS ABUNDANT (LEA) HYDROXYPROLINE-RICH GLYCOPROTEIN FAMILY"/>
    <property type="match status" value="1"/>
</dbReference>
<evidence type="ECO:0000259" key="2">
    <source>
        <dbReference type="Pfam" id="PF03168"/>
    </source>
</evidence>
<keyword evidence="1" id="KW-0812">Transmembrane</keyword>
<dbReference type="Pfam" id="PF03168">
    <property type="entry name" value="LEA_2"/>
    <property type="match status" value="1"/>
</dbReference>
<dbReference type="InterPro" id="IPR004864">
    <property type="entry name" value="LEA_2"/>
</dbReference>
<dbReference type="EMBL" id="JBFOLK010000003">
    <property type="protein sequence ID" value="KAL2524942.1"/>
    <property type="molecule type" value="Genomic_DNA"/>
</dbReference>
<organism evidence="3 4">
    <name type="scientific">Abeliophyllum distichum</name>
    <dbReference type="NCBI Taxonomy" id="126358"/>
    <lineage>
        <taxon>Eukaryota</taxon>
        <taxon>Viridiplantae</taxon>
        <taxon>Streptophyta</taxon>
        <taxon>Embryophyta</taxon>
        <taxon>Tracheophyta</taxon>
        <taxon>Spermatophyta</taxon>
        <taxon>Magnoliopsida</taxon>
        <taxon>eudicotyledons</taxon>
        <taxon>Gunneridae</taxon>
        <taxon>Pentapetalae</taxon>
        <taxon>asterids</taxon>
        <taxon>lamiids</taxon>
        <taxon>Lamiales</taxon>
        <taxon>Oleaceae</taxon>
        <taxon>Forsythieae</taxon>
        <taxon>Abeliophyllum</taxon>
    </lineage>
</organism>
<feature type="transmembrane region" description="Helical" evidence="1">
    <location>
        <begin position="20"/>
        <end position="41"/>
    </location>
</feature>
<protein>
    <submittedName>
        <fullName evidence="3">Late</fullName>
    </submittedName>
</protein>
<sequence length="220" mass="23892">MAKPNPRKPPSGRTNLASCIVAIIFLIFIAIVVLIVFFTLFKPKDPKISVNAVQLPAFSISNGTVTFTFSQYVTVNNPNRAVFTHYDSSLQLLYAGSQVGFMFIPAGKIASGKTQYMAATFSVKSFPLSANQPESVNAGPNVTDGLRGFRVGPAMEIESRLEMAGRIRVLHFFTHHVEAKSECRVAIADGPNPISRSGSVALVLLWWWRTGGRQGSGVCV</sequence>
<gene>
    <name evidence="3" type="ORF">Adt_09996</name>
</gene>
<evidence type="ECO:0000313" key="4">
    <source>
        <dbReference type="Proteomes" id="UP001604336"/>
    </source>
</evidence>
<keyword evidence="4" id="KW-1185">Reference proteome</keyword>
<dbReference type="AlphaFoldDB" id="A0ABD1UIX9"/>
<name>A0ABD1UIX9_9LAMI</name>
<evidence type="ECO:0000313" key="3">
    <source>
        <dbReference type="EMBL" id="KAL2524942.1"/>
    </source>
</evidence>
<reference evidence="4" key="1">
    <citation type="submission" date="2024-07" db="EMBL/GenBank/DDBJ databases">
        <title>Two chromosome-level genome assemblies of Korean endemic species Abeliophyllum distichum and Forsythia ovata (Oleaceae).</title>
        <authorList>
            <person name="Jang H."/>
        </authorList>
    </citation>
    <scope>NUCLEOTIDE SEQUENCE [LARGE SCALE GENOMIC DNA]</scope>
</reference>
<feature type="domain" description="Late embryogenesis abundant protein LEA-2 subgroup" evidence="2">
    <location>
        <begin position="73"/>
        <end position="183"/>
    </location>
</feature>